<reference evidence="5" key="1">
    <citation type="journal article" date="2021" name="mSystems">
        <title>Bacteria and Archaea Synergistically Convert Glycine Betaine to Biogenic Methane in the Formosa Cold Seep of the South China Sea.</title>
        <authorList>
            <person name="Li L."/>
            <person name="Zhang W."/>
            <person name="Zhang S."/>
            <person name="Song L."/>
            <person name="Sun Q."/>
            <person name="Zhang H."/>
            <person name="Xiang H."/>
            <person name="Dong X."/>
        </authorList>
    </citation>
    <scope>NUCLEOTIDE SEQUENCE</scope>
    <source>
        <strain evidence="5">ZWT</strain>
    </source>
</reference>
<dbReference type="RefSeq" id="WP_250859173.1">
    <property type="nucleotide sequence ID" value="NZ_JAGSOJ010000002.1"/>
</dbReference>
<comment type="caution">
    <text evidence="3">Lacks conserved residue(s) required for the propagation of feature annotation.</text>
</comment>
<reference evidence="5" key="2">
    <citation type="submission" date="2021-04" db="EMBL/GenBank/DDBJ databases">
        <authorList>
            <person name="Dong X."/>
        </authorList>
    </citation>
    <scope>NUCLEOTIDE SEQUENCE</scope>
    <source>
        <strain evidence="5">ZWT</strain>
    </source>
</reference>
<comment type="function">
    <text evidence="2">May play the central regulatory role in sporulation. It may be an element of the effector pathway responsible for the activation of sporulation genes in response to nutritional stress. Spo0A may act in concert with spo0H (a sigma factor) to control the expression of some genes that are critical to the sporulation process.</text>
</comment>
<feature type="domain" description="Response regulatory" evidence="4">
    <location>
        <begin position="2"/>
        <end position="112"/>
    </location>
</feature>
<dbReference type="PROSITE" id="PS50110">
    <property type="entry name" value="RESPONSE_REGULATORY"/>
    <property type="match status" value="1"/>
</dbReference>
<dbReference type="GO" id="GO:0016301">
    <property type="term" value="F:kinase activity"/>
    <property type="evidence" value="ECO:0007669"/>
    <property type="project" value="UniProtKB-KW"/>
</dbReference>
<evidence type="ECO:0000256" key="1">
    <source>
        <dbReference type="ARBA" id="ARBA00018672"/>
    </source>
</evidence>
<dbReference type="Gene3D" id="3.40.50.2300">
    <property type="match status" value="1"/>
</dbReference>
<accession>A0A9J6P0R5</accession>
<dbReference type="GO" id="GO:0000160">
    <property type="term" value="P:phosphorelay signal transduction system"/>
    <property type="evidence" value="ECO:0007669"/>
    <property type="project" value="InterPro"/>
</dbReference>
<dbReference type="AlphaFoldDB" id="A0A9J6P0R5"/>
<dbReference type="InterPro" id="IPR011006">
    <property type="entry name" value="CheY-like_superfamily"/>
</dbReference>
<dbReference type="Proteomes" id="UP001056429">
    <property type="component" value="Unassembled WGS sequence"/>
</dbReference>
<dbReference type="EMBL" id="JAGSOJ010000002">
    <property type="protein sequence ID" value="MCM1990131.1"/>
    <property type="molecule type" value="Genomic_DNA"/>
</dbReference>
<evidence type="ECO:0000256" key="2">
    <source>
        <dbReference type="ARBA" id="ARBA00024867"/>
    </source>
</evidence>
<dbReference type="InterPro" id="IPR001789">
    <property type="entry name" value="Sig_transdc_resp-reg_receiver"/>
</dbReference>
<dbReference type="SUPFAM" id="SSF52172">
    <property type="entry name" value="CheY-like"/>
    <property type="match status" value="1"/>
</dbReference>
<evidence type="ECO:0000256" key="3">
    <source>
        <dbReference type="PROSITE-ProRule" id="PRU00169"/>
    </source>
</evidence>
<protein>
    <recommendedName>
        <fullName evidence="1">Stage 0 sporulation protein A homolog</fullName>
    </recommendedName>
</protein>
<sequence length="146" mass="16101">MRAILVNDCKLENLIMKDILNGLGVEGNIVDELQVFEAVKAINPDIVFVNLVMKYFSGNVIAKNIKKLSKDTICVLCSSSEEELEMFKNEVDHVLVTPINKEKVSSIIRNKNRTKEDDVSTCALCGEKLSGVMSGAKFCPFCGGKL</sequence>
<proteinExistence type="predicted"/>
<keyword evidence="5" id="KW-0808">Transferase</keyword>
<keyword evidence="5" id="KW-0418">Kinase</keyword>
<comment type="caution">
    <text evidence="5">The sequence shown here is derived from an EMBL/GenBank/DDBJ whole genome shotgun (WGS) entry which is preliminary data.</text>
</comment>
<organism evidence="5 6">
    <name type="scientific">Oceanirhabdus seepicola</name>
    <dbReference type="NCBI Taxonomy" id="2828781"/>
    <lineage>
        <taxon>Bacteria</taxon>
        <taxon>Bacillati</taxon>
        <taxon>Bacillota</taxon>
        <taxon>Clostridia</taxon>
        <taxon>Eubacteriales</taxon>
        <taxon>Clostridiaceae</taxon>
        <taxon>Oceanirhabdus</taxon>
    </lineage>
</organism>
<evidence type="ECO:0000313" key="5">
    <source>
        <dbReference type="EMBL" id="MCM1990131.1"/>
    </source>
</evidence>
<keyword evidence="6" id="KW-1185">Reference proteome</keyword>
<evidence type="ECO:0000259" key="4">
    <source>
        <dbReference type="PROSITE" id="PS50110"/>
    </source>
</evidence>
<evidence type="ECO:0000313" key="6">
    <source>
        <dbReference type="Proteomes" id="UP001056429"/>
    </source>
</evidence>
<name>A0A9J6P0R5_9CLOT</name>
<gene>
    <name evidence="5" type="ORF">KDK92_10340</name>
</gene>